<feature type="compositionally biased region" description="Basic and acidic residues" evidence="1">
    <location>
        <begin position="45"/>
        <end position="74"/>
    </location>
</feature>
<gene>
    <name evidence="2" type="ORF">GCM10025868_34310</name>
</gene>
<sequence>MRDDERLVAALGRGEPAGLRHAGRRRDPLHRRGAGAGRGGDVEGQDGRGGERGGREGADGRAAGERPTSGDDCVHGSSTGAAAAVAGAPRPVTQPQRAERPTPGGAAVAGERPFGVRFVPLAARLKPLRHNGWNGS</sequence>
<feature type="region of interest" description="Disordered" evidence="1">
    <location>
        <begin position="1"/>
        <end position="113"/>
    </location>
</feature>
<evidence type="ECO:0000313" key="3">
    <source>
        <dbReference type="Proteomes" id="UP001157017"/>
    </source>
</evidence>
<comment type="caution">
    <text evidence="2">The sequence shown here is derived from an EMBL/GenBank/DDBJ whole genome shotgun (WGS) entry which is preliminary data.</text>
</comment>
<feature type="compositionally biased region" description="Basic residues" evidence="1">
    <location>
        <begin position="21"/>
        <end position="33"/>
    </location>
</feature>
<protein>
    <submittedName>
        <fullName evidence="2">Uncharacterized protein</fullName>
    </submittedName>
</protein>
<organism evidence="2 3">
    <name type="scientific">Angustibacter aerolatus</name>
    <dbReference type="NCBI Taxonomy" id="1162965"/>
    <lineage>
        <taxon>Bacteria</taxon>
        <taxon>Bacillati</taxon>
        <taxon>Actinomycetota</taxon>
        <taxon>Actinomycetes</taxon>
        <taxon>Kineosporiales</taxon>
        <taxon>Kineosporiaceae</taxon>
    </lineage>
</organism>
<dbReference type="EMBL" id="BSUZ01000001">
    <property type="protein sequence ID" value="GMA88181.1"/>
    <property type="molecule type" value="Genomic_DNA"/>
</dbReference>
<dbReference type="Proteomes" id="UP001157017">
    <property type="component" value="Unassembled WGS sequence"/>
</dbReference>
<keyword evidence="3" id="KW-1185">Reference proteome</keyword>
<reference evidence="3" key="1">
    <citation type="journal article" date="2019" name="Int. J. Syst. Evol. Microbiol.">
        <title>The Global Catalogue of Microorganisms (GCM) 10K type strain sequencing project: providing services to taxonomists for standard genome sequencing and annotation.</title>
        <authorList>
            <consortium name="The Broad Institute Genomics Platform"/>
            <consortium name="The Broad Institute Genome Sequencing Center for Infectious Disease"/>
            <person name="Wu L."/>
            <person name="Ma J."/>
        </authorList>
    </citation>
    <scope>NUCLEOTIDE SEQUENCE [LARGE SCALE GENOMIC DNA]</scope>
    <source>
        <strain evidence="3">NBRC 108730</strain>
    </source>
</reference>
<name>A0ABQ6JIU8_9ACTN</name>
<evidence type="ECO:0000256" key="1">
    <source>
        <dbReference type="SAM" id="MobiDB-lite"/>
    </source>
</evidence>
<evidence type="ECO:0000313" key="2">
    <source>
        <dbReference type="EMBL" id="GMA88181.1"/>
    </source>
</evidence>
<accession>A0ABQ6JIU8</accession>
<proteinExistence type="predicted"/>